<keyword evidence="1" id="KW-0812">Transmembrane</keyword>
<name>A0A4Q0Y087_9BACT</name>
<evidence type="ECO:0008006" key="4">
    <source>
        <dbReference type="Google" id="ProtNLM"/>
    </source>
</evidence>
<proteinExistence type="predicted"/>
<evidence type="ECO:0000313" key="3">
    <source>
        <dbReference type="Proteomes" id="UP000290191"/>
    </source>
</evidence>
<accession>A0A4Q0Y087</accession>
<evidence type="ECO:0000313" key="2">
    <source>
        <dbReference type="EMBL" id="RXJ62474.1"/>
    </source>
</evidence>
<dbReference type="STRING" id="877500.GCA_000935065_01053"/>
<dbReference type="EMBL" id="PDKO01000008">
    <property type="protein sequence ID" value="RXJ62474.1"/>
    <property type="molecule type" value="Genomic_DNA"/>
</dbReference>
<dbReference type="Proteomes" id="UP000290191">
    <property type="component" value="Unassembled WGS sequence"/>
</dbReference>
<keyword evidence="1" id="KW-0472">Membrane</keyword>
<feature type="transmembrane region" description="Helical" evidence="1">
    <location>
        <begin position="6"/>
        <end position="28"/>
    </location>
</feature>
<organism evidence="2 3">
    <name type="scientific">Halarcobacter anaerophilus</name>
    <dbReference type="NCBI Taxonomy" id="877500"/>
    <lineage>
        <taxon>Bacteria</taxon>
        <taxon>Pseudomonadati</taxon>
        <taxon>Campylobacterota</taxon>
        <taxon>Epsilonproteobacteria</taxon>
        <taxon>Campylobacterales</taxon>
        <taxon>Arcobacteraceae</taxon>
        <taxon>Halarcobacter</taxon>
    </lineage>
</organism>
<dbReference type="OrthoDB" id="5338103at2"/>
<sequence length="338" mass="38931">MGLKAYIGFSLLFILVIGIAIFSMEAGYYEINFFDISFNLPIVVWVLLPVIILFVLSLLHLLFYGTLNYCRSKAFVKDEETFVASIRSFLLQKEEKFKFKTKGYKKIFRVLSQLKLDVKDTAFTSSSEDLNKAVSAIKDIKDGKFVNDRSLKLDANSELAKQNLINKINEQTDYSLDVLKKVENYSEDVVKIAFLNVVKDKAMTTVKKVYTNVKLDREMAFKLFLKDIENIEFGLTNEEILKITKSLNYSKSEYLTLAKLYKEVLSPDKIIELFETISNEVEEAVEAYLYILCELEMIDKVREILSGYNSDELLAFRALIDLKEAGKQYSLDDISYNN</sequence>
<dbReference type="AlphaFoldDB" id="A0A4Q0Y087"/>
<keyword evidence="3" id="KW-1185">Reference proteome</keyword>
<dbReference type="RefSeq" id="WP_129082375.1">
    <property type="nucleotide sequence ID" value="NZ_CP041070.1"/>
</dbReference>
<feature type="transmembrane region" description="Helical" evidence="1">
    <location>
        <begin position="40"/>
        <end position="63"/>
    </location>
</feature>
<gene>
    <name evidence="2" type="ORF">CRV06_10055</name>
</gene>
<reference evidence="2 3" key="1">
    <citation type="submission" date="2017-10" db="EMBL/GenBank/DDBJ databases">
        <title>Genomics of the genus Arcobacter.</title>
        <authorList>
            <person name="Perez-Cataluna A."/>
            <person name="Figueras M.J."/>
        </authorList>
    </citation>
    <scope>NUCLEOTIDE SEQUENCE [LARGE SCALE GENOMIC DNA]</scope>
    <source>
        <strain evidence="2 3">DSM 24636</strain>
    </source>
</reference>
<keyword evidence="1" id="KW-1133">Transmembrane helix</keyword>
<comment type="caution">
    <text evidence="2">The sequence shown here is derived from an EMBL/GenBank/DDBJ whole genome shotgun (WGS) entry which is preliminary data.</text>
</comment>
<protein>
    <recommendedName>
        <fullName evidence="4">Fatty-acid--CoA ligase</fullName>
    </recommendedName>
</protein>
<evidence type="ECO:0000256" key="1">
    <source>
        <dbReference type="SAM" id="Phobius"/>
    </source>
</evidence>